<dbReference type="PANTHER" id="PTHR35561:SF1">
    <property type="entry name" value="RNA 2',3'-CYCLIC PHOSPHODIESTERASE"/>
    <property type="match status" value="1"/>
</dbReference>
<evidence type="ECO:0000259" key="2">
    <source>
        <dbReference type="Pfam" id="PF02834"/>
    </source>
</evidence>
<sequence length="187" mass="20466">MNDHAFLAVDLTTHERHALAAALHDASPGPPVPGKRQPPENWHVTLRFLGEMSDTTGELLIREIDEAIDLAPGRVAGVGLGVFPRPAKASVLYVRIDDPTELLSRLAARCEAAARDVGFSPEERPFVPHVTLSRLRPAQDLASLLDAFDDFEVGIAVTGVTLFRTRRSRSRLLYEAIDSVDLVRVVS</sequence>
<dbReference type="InterPro" id="IPR004175">
    <property type="entry name" value="RNA_CPDase"/>
</dbReference>
<organism evidence="3">
    <name type="scientific">hydrothermal vent metagenome</name>
    <dbReference type="NCBI Taxonomy" id="652676"/>
    <lineage>
        <taxon>unclassified sequences</taxon>
        <taxon>metagenomes</taxon>
        <taxon>ecological metagenomes</taxon>
    </lineage>
</organism>
<gene>
    <name evidence="3" type="ORF">MNBD_ACTINO01-1303</name>
</gene>
<feature type="domain" description="Phosphoesterase HXTX" evidence="2">
    <location>
        <begin position="34"/>
        <end position="93"/>
    </location>
</feature>
<dbReference type="InterPro" id="IPR014051">
    <property type="entry name" value="Phosphoesterase_HXTX"/>
</dbReference>
<protein>
    <recommendedName>
        <fullName evidence="2">Phosphoesterase HXTX domain-containing protein</fullName>
    </recommendedName>
</protein>
<dbReference type="GO" id="GO:0004113">
    <property type="term" value="F:2',3'-cyclic-nucleotide 3'-phosphodiesterase activity"/>
    <property type="evidence" value="ECO:0007669"/>
    <property type="project" value="InterPro"/>
</dbReference>
<dbReference type="AlphaFoldDB" id="A0A3B0S567"/>
<dbReference type="NCBIfam" id="TIGR02258">
    <property type="entry name" value="2_5_ligase"/>
    <property type="match status" value="1"/>
</dbReference>
<feature type="domain" description="Phosphoesterase HXTX" evidence="2">
    <location>
        <begin position="98"/>
        <end position="174"/>
    </location>
</feature>
<dbReference type="Gene3D" id="3.90.1140.10">
    <property type="entry name" value="Cyclic phosphodiesterase"/>
    <property type="match status" value="1"/>
</dbReference>
<evidence type="ECO:0000313" key="3">
    <source>
        <dbReference type="EMBL" id="VAV99399.1"/>
    </source>
</evidence>
<accession>A0A3B0S567</accession>
<evidence type="ECO:0000256" key="1">
    <source>
        <dbReference type="ARBA" id="ARBA00022801"/>
    </source>
</evidence>
<name>A0A3B0S567_9ZZZZ</name>
<dbReference type="GO" id="GO:0008664">
    <property type="term" value="F:RNA 2',3'-cyclic 3'-phosphodiesterase activity"/>
    <property type="evidence" value="ECO:0007669"/>
    <property type="project" value="InterPro"/>
</dbReference>
<dbReference type="SUPFAM" id="SSF55144">
    <property type="entry name" value="LigT-like"/>
    <property type="match status" value="1"/>
</dbReference>
<dbReference type="PANTHER" id="PTHR35561">
    <property type="entry name" value="RNA 2',3'-CYCLIC PHOSPHODIESTERASE"/>
    <property type="match status" value="1"/>
</dbReference>
<dbReference type="InterPro" id="IPR009097">
    <property type="entry name" value="Cyclic_Pdiesterase"/>
</dbReference>
<dbReference type="Pfam" id="PF02834">
    <property type="entry name" value="LigT_PEase"/>
    <property type="match status" value="2"/>
</dbReference>
<keyword evidence="1" id="KW-0378">Hydrolase</keyword>
<dbReference type="HAMAP" id="MF_01940">
    <property type="entry name" value="RNA_CPDase"/>
    <property type="match status" value="1"/>
</dbReference>
<proteinExistence type="inferred from homology"/>
<reference evidence="3" key="1">
    <citation type="submission" date="2018-06" db="EMBL/GenBank/DDBJ databases">
        <authorList>
            <person name="Zhirakovskaya E."/>
        </authorList>
    </citation>
    <scope>NUCLEOTIDE SEQUENCE</scope>
</reference>
<dbReference type="EMBL" id="UOEI01000256">
    <property type="protein sequence ID" value="VAV99399.1"/>
    <property type="molecule type" value="Genomic_DNA"/>
</dbReference>